<dbReference type="GO" id="GO:0032153">
    <property type="term" value="C:cell division site"/>
    <property type="evidence" value="ECO:0007669"/>
    <property type="project" value="TreeGrafter"/>
</dbReference>
<dbReference type="Pfam" id="PF01098">
    <property type="entry name" value="FTSW_RODA_SPOVE"/>
    <property type="match status" value="1"/>
</dbReference>
<dbReference type="GO" id="GO:0051301">
    <property type="term" value="P:cell division"/>
    <property type="evidence" value="ECO:0007669"/>
    <property type="project" value="InterPro"/>
</dbReference>
<feature type="non-terminal residue" evidence="7">
    <location>
        <position position="1"/>
    </location>
</feature>
<evidence type="ECO:0000256" key="4">
    <source>
        <dbReference type="ARBA" id="ARBA00022989"/>
    </source>
</evidence>
<dbReference type="PANTHER" id="PTHR30474">
    <property type="entry name" value="CELL CYCLE PROTEIN"/>
    <property type="match status" value="1"/>
</dbReference>
<protein>
    <recommendedName>
        <fullName evidence="9">Rod shape-determining protein RodA</fullName>
    </recommendedName>
</protein>
<dbReference type="GO" id="GO:0005886">
    <property type="term" value="C:plasma membrane"/>
    <property type="evidence" value="ECO:0007669"/>
    <property type="project" value="TreeGrafter"/>
</dbReference>
<comment type="caution">
    <text evidence="7">The sequence shown here is derived from an EMBL/GenBank/DDBJ whole genome shotgun (WGS) entry which is preliminary data.</text>
</comment>
<name>A0A2H0TJ64_9BACT</name>
<dbReference type="GO" id="GO:0015648">
    <property type="term" value="F:lipid-linked peptidoglycan transporter activity"/>
    <property type="evidence" value="ECO:0007669"/>
    <property type="project" value="TreeGrafter"/>
</dbReference>
<proteinExistence type="predicted"/>
<dbReference type="Proteomes" id="UP000228909">
    <property type="component" value="Unassembled WGS sequence"/>
</dbReference>
<dbReference type="GO" id="GO:0008360">
    <property type="term" value="P:regulation of cell shape"/>
    <property type="evidence" value="ECO:0007669"/>
    <property type="project" value="UniProtKB-KW"/>
</dbReference>
<dbReference type="AlphaFoldDB" id="A0A2H0TJ64"/>
<accession>A0A2H0TJ64</accession>
<evidence type="ECO:0000313" key="7">
    <source>
        <dbReference type="EMBL" id="PIR71596.1"/>
    </source>
</evidence>
<keyword evidence="4 6" id="KW-1133">Transmembrane helix</keyword>
<dbReference type="EMBL" id="PFCK01000048">
    <property type="protein sequence ID" value="PIR71596.1"/>
    <property type="molecule type" value="Genomic_DNA"/>
</dbReference>
<reference evidence="8" key="1">
    <citation type="submission" date="2017-09" db="EMBL/GenBank/DDBJ databases">
        <title>Depth-based differentiation of microbial function through sediment-hosted aquifers and enrichment of novel symbionts in the deep terrestrial subsurface.</title>
        <authorList>
            <person name="Probst A.J."/>
            <person name="Ladd B."/>
            <person name="Jarett J.K."/>
            <person name="Geller-Mcgrath D.E."/>
            <person name="Sieber C.M.K."/>
            <person name="Emerson J.B."/>
            <person name="Anantharaman K."/>
            <person name="Thomas B.C."/>
            <person name="Malmstrom R."/>
            <person name="Stieglmeier M."/>
            <person name="Klingl A."/>
            <person name="Woyke T."/>
            <person name="Ryan C.M."/>
            <person name="Banfield J.F."/>
        </authorList>
    </citation>
    <scope>NUCLEOTIDE SEQUENCE [LARGE SCALE GENOMIC DNA]</scope>
</reference>
<keyword evidence="3" id="KW-0133">Cell shape</keyword>
<evidence type="ECO:0000256" key="6">
    <source>
        <dbReference type="SAM" id="Phobius"/>
    </source>
</evidence>
<dbReference type="PANTHER" id="PTHR30474:SF1">
    <property type="entry name" value="PEPTIDOGLYCAN GLYCOSYLTRANSFERASE MRDB"/>
    <property type="match status" value="1"/>
</dbReference>
<evidence type="ECO:0000256" key="5">
    <source>
        <dbReference type="ARBA" id="ARBA00023136"/>
    </source>
</evidence>
<evidence type="ECO:0000256" key="2">
    <source>
        <dbReference type="ARBA" id="ARBA00022692"/>
    </source>
</evidence>
<dbReference type="InterPro" id="IPR001182">
    <property type="entry name" value="FtsW/RodA"/>
</dbReference>
<evidence type="ECO:0008006" key="9">
    <source>
        <dbReference type="Google" id="ProtNLM"/>
    </source>
</evidence>
<keyword evidence="2 6" id="KW-0812">Transmembrane</keyword>
<gene>
    <name evidence="7" type="ORF">COU43_01735</name>
</gene>
<feature type="transmembrane region" description="Helical" evidence="6">
    <location>
        <begin position="12"/>
        <end position="40"/>
    </location>
</feature>
<evidence type="ECO:0000256" key="3">
    <source>
        <dbReference type="ARBA" id="ARBA00022960"/>
    </source>
</evidence>
<organism evidence="7 8">
    <name type="scientific">Candidatus Nealsonbacteria bacterium CG10_big_fil_rev_8_21_14_0_10_37_25</name>
    <dbReference type="NCBI Taxonomy" id="1974711"/>
    <lineage>
        <taxon>Bacteria</taxon>
        <taxon>Candidatus Nealsoniibacteriota</taxon>
    </lineage>
</organism>
<sequence>QIFIHIGMNLGLLPIIGIPLPLISYGGSSLLAISIGLGILQSIKTH</sequence>
<evidence type="ECO:0000313" key="8">
    <source>
        <dbReference type="Proteomes" id="UP000228909"/>
    </source>
</evidence>
<evidence type="ECO:0000256" key="1">
    <source>
        <dbReference type="ARBA" id="ARBA00004141"/>
    </source>
</evidence>
<keyword evidence="5 6" id="KW-0472">Membrane</keyword>
<comment type="subcellular location">
    <subcellularLocation>
        <location evidence="1">Membrane</location>
        <topology evidence="1">Multi-pass membrane protein</topology>
    </subcellularLocation>
</comment>